<protein>
    <submittedName>
        <fullName evidence="11">M13 family metallopeptidase</fullName>
    </submittedName>
</protein>
<dbReference type="Gene3D" id="1.10.1380.10">
    <property type="entry name" value="Neutral endopeptidase , domain2"/>
    <property type="match status" value="1"/>
</dbReference>
<proteinExistence type="inferred from homology"/>
<dbReference type="InterPro" id="IPR042089">
    <property type="entry name" value="Peptidase_M13_dom_2"/>
</dbReference>
<comment type="similarity">
    <text evidence="2">Belongs to the peptidase M13 family.</text>
</comment>
<evidence type="ECO:0000259" key="9">
    <source>
        <dbReference type="Pfam" id="PF01431"/>
    </source>
</evidence>
<dbReference type="PANTHER" id="PTHR11733">
    <property type="entry name" value="ZINC METALLOPROTEASE FAMILY M13 NEPRILYSIN-RELATED"/>
    <property type="match status" value="1"/>
</dbReference>
<dbReference type="InterPro" id="IPR018497">
    <property type="entry name" value="Peptidase_M13_C"/>
</dbReference>
<dbReference type="PANTHER" id="PTHR11733:SF167">
    <property type="entry name" value="FI17812P1-RELATED"/>
    <property type="match status" value="1"/>
</dbReference>
<sequence>MSIPQEKSAARSRLSRPRSAAALCALTILGTLAGGLEAGADAPASAGADELAFSVENMDPGVSPREDFYRFAAGGWLTRVPRPEDRASYSFPVIQGKIINDQLQTLVDSAVNSAVSAPRGSSRQLVGDFYKAYMNLEHRRAQGMAPLVQEFARIDGLSSKEDLTGFLVDEAKTNGLSLLVGFGPSPDLSDSSRYAIFGATGSTALKEERDVYRAEDSAPRRLAYRAYVHDLLQVAGYEESEAARVTALVLDLETELDKAKLTRAQARDFNRLNNRMTLAQAQALIPRVDIAAYLAAMGIPAPEEIIVTEPAYFRAVSAIIDSRPLGDFKDYTKFRVIEQFSGLLSPAFDEPKRALNQAFTGVATLRPIDERAIAEIQGSLGQPFSQLYVETYYDEDTRRRTLELISYIMAAMERRIPTRTWLSPETKAEAMAKLKAFENKVGYPEQWIDYSGVTIVPDDPVANARAIMAFALERELSKLGGPVRNDDFNQKSTLPIAMNAAYAFFDNGFQITAAISQAPAFEPNADPAVRFCRFGAIIGHETTHGFDSIGRQFDAKGNLRDWWTKADAAAFTTEAQKLIDQTSSTPLAPGHANDGTLWVGENMADVGGIKLAYTALMDYLKAHPDEDRKIDGYSQAQRCFIAWTQMWAENATTEYLINIAESGDHPPSLYRTVAPLQHFDAWYAAFGIREGDPMWLAPEKRVNTW</sequence>
<reference evidence="11 12" key="1">
    <citation type="journal article" date="2021" name="Int. J. Syst. Evol. Microbiol.">
        <title>Novosphingobium decolorationis sp. nov., an aniline blue-decolourizing bacterium isolated from East Pacific sediment.</title>
        <authorList>
            <person name="Chen X."/>
            <person name="Dong B."/>
            <person name="Chen T."/>
            <person name="Ren N."/>
            <person name="Wang J."/>
            <person name="Xu Y."/>
            <person name="Yang J."/>
            <person name="Zhu S."/>
            <person name="Chen J."/>
        </authorList>
    </citation>
    <scope>NUCLEOTIDE SEQUENCE [LARGE SCALE GENOMIC DNA]</scope>
    <source>
        <strain evidence="11 12">502str22</strain>
    </source>
</reference>
<dbReference type="InterPro" id="IPR000718">
    <property type="entry name" value="Peptidase_M13"/>
</dbReference>
<dbReference type="Gene3D" id="3.40.390.10">
    <property type="entry name" value="Collagenase (Catalytic Domain)"/>
    <property type="match status" value="1"/>
</dbReference>
<keyword evidence="5" id="KW-0378">Hydrolase</keyword>
<dbReference type="Pfam" id="PF01431">
    <property type="entry name" value="Peptidase_M13"/>
    <property type="match status" value="1"/>
</dbReference>
<feature type="chain" id="PRO_5047113369" evidence="8">
    <location>
        <begin position="34"/>
        <end position="705"/>
    </location>
</feature>
<feature type="domain" description="Peptidase M13 C-terminal" evidence="9">
    <location>
        <begin position="499"/>
        <end position="702"/>
    </location>
</feature>
<name>A0ABX8E9B2_9SPHN</name>
<evidence type="ECO:0000313" key="11">
    <source>
        <dbReference type="EMBL" id="QVM85737.1"/>
    </source>
</evidence>
<evidence type="ECO:0000256" key="1">
    <source>
        <dbReference type="ARBA" id="ARBA00001947"/>
    </source>
</evidence>
<evidence type="ECO:0000256" key="5">
    <source>
        <dbReference type="ARBA" id="ARBA00022801"/>
    </source>
</evidence>
<keyword evidence="7" id="KW-0482">Metalloprotease</keyword>
<keyword evidence="6" id="KW-0862">Zinc</keyword>
<dbReference type="EMBL" id="CP054856">
    <property type="protein sequence ID" value="QVM85737.1"/>
    <property type="molecule type" value="Genomic_DNA"/>
</dbReference>
<gene>
    <name evidence="11" type="ORF">HT578_20340</name>
</gene>
<accession>A0ABX8E9B2</accession>
<comment type="cofactor">
    <cofactor evidence="1">
        <name>Zn(2+)</name>
        <dbReference type="ChEBI" id="CHEBI:29105"/>
    </cofactor>
</comment>
<evidence type="ECO:0000259" key="10">
    <source>
        <dbReference type="Pfam" id="PF05649"/>
    </source>
</evidence>
<evidence type="ECO:0000256" key="3">
    <source>
        <dbReference type="ARBA" id="ARBA00022670"/>
    </source>
</evidence>
<evidence type="ECO:0000256" key="2">
    <source>
        <dbReference type="ARBA" id="ARBA00007357"/>
    </source>
</evidence>
<feature type="signal peptide" evidence="8">
    <location>
        <begin position="1"/>
        <end position="33"/>
    </location>
</feature>
<dbReference type="CDD" id="cd08662">
    <property type="entry name" value="M13"/>
    <property type="match status" value="1"/>
</dbReference>
<feature type="domain" description="Peptidase M13 N-terminal" evidence="10">
    <location>
        <begin position="64"/>
        <end position="444"/>
    </location>
</feature>
<evidence type="ECO:0000313" key="12">
    <source>
        <dbReference type="Proteomes" id="UP000677126"/>
    </source>
</evidence>
<dbReference type="Proteomes" id="UP000677126">
    <property type="component" value="Chromosome"/>
</dbReference>
<keyword evidence="3" id="KW-0645">Protease</keyword>
<dbReference type="InterPro" id="IPR024079">
    <property type="entry name" value="MetalloPept_cat_dom_sf"/>
</dbReference>
<keyword evidence="8" id="KW-0732">Signal</keyword>
<evidence type="ECO:0000256" key="4">
    <source>
        <dbReference type="ARBA" id="ARBA00022723"/>
    </source>
</evidence>
<dbReference type="RefSeq" id="WP_213501254.1">
    <property type="nucleotide sequence ID" value="NZ_CP054856.1"/>
</dbReference>
<dbReference type="Pfam" id="PF05649">
    <property type="entry name" value="Peptidase_M13_N"/>
    <property type="match status" value="1"/>
</dbReference>
<dbReference type="PROSITE" id="PS51885">
    <property type="entry name" value="NEPRILYSIN"/>
    <property type="match status" value="1"/>
</dbReference>
<keyword evidence="4" id="KW-0479">Metal-binding</keyword>
<evidence type="ECO:0000256" key="7">
    <source>
        <dbReference type="ARBA" id="ARBA00023049"/>
    </source>
</evidence>
<dbReference type="InterPro" id="IPR008753">
    <property type="entry name" value="Peptidase_M13_N"/>
</dbReference>
<organism evidence="11 12">
    <name type="scientific">Novosphingobium decolorationis</name>
    <dbReference type="NCBI Taxonomy" id="2698673"/>
    <lineage>
        <taxon>Bacteria</taxon>
        <taxon>Pseudomonadati</taxon>
        <taxon>Pseudomonadota</taxon>
        <taxon>Alphaproteobacteria</taxon>
        <taxon>Sphingomonadales</taxon>
        <taxon>Sphingomonadaceae</taxon>
        <taxon>Novosphingobium</taxon>
    </lineage>
</organism>
<evidence type="ECO:0000256" key="6">
    <source>
        <dbReference type="ARBA" id="ARBA00022833"/>
    </source>
</evidence>
<dbReference type="PRINTS" id="PR00786">
    <property type="entry name" value="NEPRILYSIN"/>
</dbReference>
<dbReference type="SUPFAM" id="SSF55486">
    <property type="entry name" value="Metalloproteases ('zincins'), catalytic domain"/>
    <property type="match status" value="1"/>
</dbReference>
<keyword evidence="12" id="KW-1185">Reference proteome</keyword>
<evidence type="ECO:0000256" key="8">
    <source>
        <dbReference type="SAM" id="SignalP"/>
    </source>
</evidence>